<evidence type="ECO:0000256" key="2">
    <source>
        <dbReference type="ARBA" id="ARBA00004138"/>
    </source>
</evidence>
<keyword evidence="4" id="KW-0963">Cytoplasm</keyword>
<dbReference type="GO" id="GO:0097730">
    <property type="term" value="C:non-motile cilium"/>
    <property type="evidence" value="ECO:0007669"/>
    <property type="project" value="TreeGrafter"/>
</dbReference>
<evidence type="ECO:0000256" key="5">
    <source>
        <dbReference type="ARBA" id="ARBA00022794"/>
    </source>
</evidence>
<dbReference type="OrthoDB" id="6343432at2759"/>
<dbReference type="InterPro" id="IPR027918">
    <property type="entry name" value="HYLS1_C_dom"/>
</dbReference>
<evidence type="ECO:0000256" key="6">
    <source>
        <dbReference type="ARBA" id="ARBA00023212"/>
    </source>
</evidence>
<dbReference type="AlphaFoldDB" id="A0A9Q1I6K5"/>
<keyword evidence="5" id="KW-0970">Cilium biogenesis/degradation</keyword>
<feature type="compositionally biased region" description="Polar residues" evidence="8">
    <location>
        <begin position="47"/>
        <end position="68"/>
    </location>
</feature>
<evidence type="ECO:0000259" key="9">
    <source>
        <dbReference type="Pfam" id="PF15311"/>
    </source>
</evidence>
<reference evidence="10" key="1">
    <citation type="journal article" date="2023" name="Science">
        <title>Genome structures resolve the early diversification of teleost fishes.</title>
        <authorList>
            <person name="Parey E."/>
            <person name="Louis A."/>
            <person name="Montfort J."/>
            <person name="Bouchez O."/>
            <person name="Roques C."/>
            <person name="Iampietro C."/>
            <person name="Lluch J."/>
            <person name="Castinel A."/>
            <person name="Donnadieu C."/>
            <person name="Desvignes T."/>
            <person name="Floi Bucao C."/>
            <person name="Jouanno E."/>
            <person name="Wen M."/>
            <person name="Mejri S."/>
            <person name="Dirks R."/>
            <person name="Jansen H."/>
            <person name="Henkel C."/>
            <person name="Chen W.J."/>
            <person name="Zahm M."/>
            <person name="Cabau C."/>
            <person name="Klopp C."/>
            <person name="Thompson A.W."/>
            <person name="Robinson-Rechavi M."/>
            <person name="Braasch I."/>
            <person name="Lecointre G."/>
            <person name="Bobe J."/>
            <person name="Postlethwait J.H."/>
            <person name="Berthelot C."/>
            <person name="Roest Crollius H."/>
            <person name="Guiguen Y."/>
        </authorList>
    </citation>
    <scope>NUCLEOTIDE SEQUENCE</scope>
    <source>
        <strain evidence="10">Concon-B</strain>
    </source>
</reference>
<keyword evidence="11" id="KW-1185">Reference proteome</keyword>
<evidence type="ECO:0000256" key="8">
    <source>
        <dbReference type="SAM" id="MobiDB-lite"/>
    </source>
</evidence>
<dbReference type="GO" id="GO:0060271">
    <property type="term" value="P:cilium assembly"/>
    <property type="evidence" value="ECO:0007669"/>
    <property type="project" value="TreeGrafter"/>
</dbReference>
<feature type="domain" description="Centriolar and ciliogenesis-associated protein HYLS1 C-terminal" evidence="9">
    <location>
        <begin position="262"/>
        <end position="318"/>
    </location>
</feature>
<keyword evidence="7" id="KW-0966">Cell projection</keyword>
<evidence type="ECO:0000256" key="1">
    <source>
        <dbReference type="ARBA" id="ARBA00004114"/>
    </source>
</evidence>
<dbReference type="EMBL" id="JAFJMO010000002">
    <property type="protein sequence ID" value="KAJ8284519.1"/>
    <property type="molecule type" value="Genomic_DNA"/>
</dbReference>
<feature type="region of interest" description="Disordered" evidence="8">
    <location>
        <begin position="42"/>
        <end position="70"/>
    </location>
</feature>
<dbReference type="PANTHER" id="PTHR34174">
    <property type="entry name" value="HYDROLETHALUS SYNDROME PROTEIN 1"/>
    <property type="match status" value="1"/>
</dbReference>
<comment type="caution">
    <text evidence="10">The sequence shown here is derived from an EMBL/GenBank/DDBJ whole genome shotgun (WGS) entry which is preliminary data.</text>
</comment>
<dbReference type="Pfam" id="PF15311">
    <property type="entry name" value="HYLS1_C"/>
    <property type="match status" value="1"/>
</dbReference>
<feature type="compositionally biased region" description="Acidic residues" evidence="8">
    <location>
        <begin position="217"/>
        <end position="230"/>
    </location>
</feature>
<dbReference type="InterPro" id="IPR052319">
    <property type="entry name" value="Centriolar_ciliogenesis_assoc"/>
</dbReference>
<comment type="similarity">
    <text evidence="3">Belongs to the HYLS1 family.</text>
</comment>
<dbReference type="GO" id="GO:0005814">
    <property type="term" value="C:centriole"/>
    <property type="evidence" value="ECO:0007669"/>
    <property type="project" value="UniProtKB-SubCell"/>
</dbReference>
<evidence type="ECO:0000256" key="4">
    <source>
        <dbReference type="ARBA" id="ARBA00022490"/>
    </source>
</evidence>
<keyword evidence="6" id="KW-0206">Cytoskeleton</keyword>
<comment type="subcellular location">
    <subcellularLocation>
        <location evidence="2">Cell projection</location>
        <location evidence="2">Cilium</location>
    </subcellularLocation>
    <subcellularLocation>
        <location evidence="1">Cytoplasm</location>
        <location evidence="1">Cytoskeleton</location>
        <location evidence="1">Microtubule organizing center</location>
        <location evidence="1">Centrosome</location>
        <location evidence="1">Centriole</location>
    </subcellularLocation>
</comment>
<evidence type="ECO:0000256" key="3">
    <source>
        <dbReference type="ARBA" id="ARBA00010091"/>
    </source>
</evidence>
<evidence type="ECO:0000313" key="10">
    <source>
        <dbReference type="EMBL" id="KAJ8284519.1"/>
    </source>
</evidence>
<sequence length="328" mass="37723">MEILDFSEDEIERQLAVLGYTNIPKHRLHEFKRDLDQLIQHERSKSHSSSDVNSPRSQSRASGNSSNGPAVLREKLQTQRPELNFRISLPKTSLRERPVVHSIYAADNLSERPGQCDSYPRYSVSAQYPWTSSALQRLREENDHKNMSSSILDTNKSSNPHSVFGVAEKPFIKRKVLRKLSGQLHVCDESMHNEDSVDGLEDQFERLQVSVTASESENLDSEPDSEEVDSLSEAPNAFQAYSKAMSRSRSENDIRTYPKSFIRPQMAHPHTRNLKKTDPVAKYFQYKQDWETFRAPGEKDRKGLRSDIREQMMYKTRPSMLLKFGTTS</sequence>
<protein>
    <recommendedName>
        <fullName evidence="9">Centriolar and ciliogenesis-associated protein HYLS1 C-terminal domain-containing protein</fullName>
    </recommendedName>
</protein>
<feature type="region of interest" description="Disordered" evidence="8">
    <location>
        <begin position="212"/>
        <end position="233"/>
    </location>
</feature>
<proteinExistence type="inferred from homology"/>
<evidence type="ECO:0000313" key="11">
    <source>
        <dbReference type="Proteomes" id="UP001152803"/>
    </source>
</evidence>
<dbReference type="Proteomes" id="UP001152803">
    <property type="component" value="Unassembled WGS sequence"/>
</dbReference>
<dbReference type="PANTHER" id="PTHR34174:SF1">
    <property type="entry name" value="CENTRIOLAR AND CILIOGENESIS-ASSOCIATED PROTEIN HYLS1"/>
    <property type="match status" value="1"/>
</dbReference>
<organism evidence="10 11">
    <name type="scientific">Conger conger</name>
    <name type="common">Conger eel</name>
    <name type="synonym">Muraena conger</name>
    <dbReference type="NCBI Taxonomy" id="82655"/>
    <lineage>
        <taxon>Eukaryota</taxon>
        <taxon>Metazoa</taxon>
        <taxon>Chordata</taxon>
        <taxon>Craniata</taxon>
        <taxon>Vertebrata</taxon>
        <taxon>Euteleostomi</taxon>
        <taxon>Actinopterygii</taxon>
        <taxon>Neopterygii</taxon>
        <taxon>Teleostei</taxon>
        <taxon>Anguilliformes</taxon>
        <taxon>Congridae</taxon>
        <taxon>Conger</taxon>
    </lineage>
</organism>
<name>A0A9Q1I6K5_CONCO</name>
<evidence type="ECO:0000256" key="7">
    <source>
        <dbReference type="ARBA" id="ARBA00023273"/>
    </source>
</evidence>
<gene>
    <name evidence="10" type="ORF">COCON_G00033690</name>
</gene>
<accession>A0A9Q1I6K5</accession>